<dbReference type="FunFam" id="4.10.410.10:FF:000021">
    <property type="entry name" value="Serine protease inhibitor, putative"/>
    <property type="match status" value="1"/>
</dbReference>
<dbReference type="Gene3D" id="4.10.410.10">
    <property type="entry name" value="Pancreatic trypsin inhibitor Kunitz domain"/>
    <property type="match status" value="1"/>
</dbReference>
<dbReference type="Ensembl" id="ENSPTXT00000015377.1">
    <property type="protein sequence ID" value="ENSPTXP00000014911.1"/>
    <property type="gene ID" value="ENSPTXG00000010309.1"/>
</dbReference>
<evidence type="ECO:0000256" key="6">
    <source>
        <dbReference type="SAM" id="SignalP"/>
    </source>
</evidence>
<dbReference type="PANTHER" id="PTHR10083">
    <property type="entry name" value="KUNITZ-TYPE PROTEASE INHIBITOR-RELATED"/>
    <property type="match status" value="1"/>
</dbReference>
<name>A0A670Z1L1_PSETE</name>
<evidence type="ECO:0000259" key="7">
    <source>
        <dbReference type="PROSITE" id="PS50279"/>
    </source>
</evidence>
<evidence type="ECO:0000313" key="9">
    <source>
        <dbReference type="Proteomes" id="UP000472273"/>
    </source>
</evidence>
<evidence type="ECO:0000313" key="8">
    <source>
        <dbReference type="Ensembl" id="ENSPTXP00000014911.1"/>
    </source>
</evidence>
<dbReference type="InterPro" id="IPR002223">
    <property type="entry name" value="Kunitz_BPTI"/>
</dbReference>
<feature type="domain" description="BPTI/Kunitz inhibitor" evidence="7">
    <location>
        <begin position="22"/>
        <end position="72"/>
    </location>
</feature>
<evidence type="ECO:0000256" key="2">
    <source>
        <dbReference type="ARBA" id="ARBA00022525"/>
    </source>
</evidence>
<dbReference type="InterPro" id="IPR020901">
    <property type="entry name" value="Prtase_inh_Kunz-CS"/>
</dbReference>
<feature type="chain" id="PRO_5025554856" description="BPTI/Kunitz inhibitor domain-containing protein" evidence="6">
    <location>
        <begin position="17"/>
        <end position="102"/>
    </location>
</feature>
<keyword evidence="4 6" id="KW-0732">Signal</keyword>
<feature type="signal peptide" evidence="6">
    <location>
        <begin position="1"/>
        <end position="16"/>
    </location>
</feature>
<keyword evidence="9" id="KW-1185">Reference proteome</keyword>
<comment type="subcellular location">
    <subcellularLocation>
        <location evidence="1">Secreted</location>
    </subcellularLocation>
</comment>
<organism evidence="8 9">
    <name type="scientific">Pseudonaja textilis</name>
    <name type="common">Eastern brown snake</name>
    <dbReference type="NCBI Taxonomy" id="8673"/>
    <lineage>
        <taxon>Eukaryota</taxon>
        <taxon>Metazoa</taxon>
        <taxon>Chordata</taxon>
        <taxon>Craniata</taxon>
        <taxon>Vertebrata</taxon>
        <taxon>Euteleostomi</taxon>
        <taxon>Lepidosauria</taxon>
        <taxon>Squamata</taxon>
        <taxon>Bifurcata</taxon>
        <taxon>Unidentata</taxon>
        <taxon>Episquamata</taxon>
        <taxon>Toxicofera</taxon>
        <taxon>Serpentes</taxon>
        <taxon>Colubroidea</taxon>
        <taxon>Elapidae</taxon>
        <taxon>Hydrophiinae</taxon>
        <taxon>Pseudonaja</taxon>
    </lineage>
</organism>
<proteinExistence type="predicted"/>
<dbReference type="GO" id="GO:0004867">
    <property type="term" value="F:serine-type endopeptidase inhibitor activity"/>
    <property type="evidence" value="ECO:0007669"/>
    <property type="project" value="InterPro"/>
</dbReference>
<dbReference type="GeneTree" id="ENSGT00960000189958"/>
<keyword evidence="5" id="KW-1015">Disulfide bond</keyword>
<dbReference type="GO" id="GO:0044483">
    <property type="term" value="P:venom-mediated perturbation of hemostasis"/>
    <property type="evidence" value="ECO:0007669"/>
    <property type="project" value="UniProtKB-ARBA"/>
</dbReference>
<dbReference type="AlphaFoldDB" id="A0A670Z1L1"/>
<dbReference type="PROSITE" id="PS50279">
    <property type="entry name" value="BPTI_KUNITZ_2"/>
    <property type="match status" value="1"/>
</dbReference>
<dbReference type="InterPro" id="IPR050098">
    <property type="entry name" value="TFPI/VKTCI-like"/>
</dbReference>
<keyword evidence="2" id="KW-0964">Secreted</keyword>
<evidence type="ECO:0000256" key="1">
    <source>
        <dbReference type="ARBA" id="ARBA00004613"/>
    </source>
</evidence>
<reference evidence="8" key="1">
    <citation type="submission" date="2025-08" db="UniProtKB">
        <authorList>
            <consortium name="Ensembl"/>
        </authorList>
    </citation>
    <scope>IDENTIFICATION</scope>
</reference>
<keyword evidence="3" id="KW-0646">Protease inhibitor</keyword>
<reference evidence="8" key="2">
    <citation type="submission" date="2025-09" db="UniProtKB">
        <authorList>
            <consortium name="Ensembl"/>
        </authorList>
    </citation>
    <scope>IDENTIFICATION</scope>
</reference>
<dbReference type="PRINTS" id="PR00759">
    <property type="entry name" value="BASICPTASE"/>
</dbReference>
<dbReference type="OMA" id="FINGAIC"/>
<dbReference type="GO" id="GO:0005615">
    <property type="term" value="C:extracellular space"/>
    <property type="evidence" value="ECO:0007669"/>
    <property type="project" value="TreeGrafter"/>
</dbReference>
<evidence type="ECO:0000256" key="5">
    <source>
        <dbReference type="ARBA" id="ARBA00023157"/>
    </source>
</evidence>
<sequence length="102" mass="11793">FQRWTICLILFFSVSPLPPDVCKLPQKIGRCKAWILRFYYNAAIWRCEQFIYTGCGGNGNNFETLAECRATCPAFGKEEILVFALTHHLKKWHCSLVCQSMI</sequence>
<dbReference type="SMART" id="SM00131">
    <property type="entry name" value="KU"/>
    <property type="match status" value="1"/>
</dbReference>
<dbReference type="Pfam" id="PF00014">
    <property type="entry name" value="Kunitz_BPTI"/>
    <property type="match status" value="1"/>
</dbReference>
<dbReference type="SUPFAM" id="SSF57362">
    <property type="entry name" value="BPTI-like"/>
    <property type="match status" value="1"/>
</dbReference>
<dbReference type="PROSITE" id="PS00280">
    <property type="entry name" value="BPTI_KUNITZ_1"/>
    <property type="match status" value="1"/>
</dbReference>
<accession>A0A670Z1L1</accession>
<dbReference type="CDD" id="cd00109">
    <property type="entry name" value="Kunitz-type"/>
    <property type="match status" value="1"/>
</dbReference>
<evidence type="ECO:0000256" key="4">
    <source>
        <dbReference type="ARBA" id="ARBA00022729"/>
    </source>
</evidence>
<dbReference type="Proteomes" id="UP000472273">
    <property type="component" value="Unplaced"/>
</dbReference>
<protein>
    <recommendedName>
        <fullName evidence="7">BPTI/Kunitz inhibitor domain-containing protein</fullName>
    </recommendedName>
</protein>
<dbReference type="InterPro" id="IPR036880">
    <property type="entry name" value="Kunitz_BPTI_sf"/>
</dbReference>
<dbReference type="PANTHER" id="PTHR10083:SF374">
    <property type="entry name" value="BPTI_KUNITZ INHIBITOR DOMAIN-CONTAINING PROTEIN"/>
    <property type="match status" value="1"/>
</dbReference>
<evidence type="ECO:0000256" key="3">
    <source>
        <dbReference type="ARBA" id="ARBA00022690"/>
    </source>
</evidence>